<evidence type="ECO:0000256" key="7">
    <source>
        <dbReference type="ARBA" id="ARBA00023136"/>
    </source>
</evidence>
<dbReference type="EMBL" id="BTGD01000025">
    <property type="protein sequence ID" value="GMM58986.1"/>
    <property type="molecule type" value="Genomic_DNA"/>
</dbReference>
<accession>A0AAV5S6I4</accession>
<keyword evidence="5" id="KW-0375">Hydrogen ion transport</keyword>
<comment type="caution">
    <text evidence="9">The sequence shown here is derived from an EMBL/GenBank/DDBJ whole genome shotgun (WGS) entry which is preliminary data.</text>
</comment>
<evidence type="ECO:0000313" key="10">
    <source>
        <dbReference type="Proteomes" id="UP001377567"/>
    </source>
</evidence>
<evidence type="ECO:0000256" key="6">
    <source>
        <dbReference type="ARBA" id="ARBA00023065"/>
    </source>
</evidence>
<dbReference type="HAMAP" id="MF_01416">
    <property type="entry name" value="ATP_synth_delta_bact"/>
    <property type="match status" value="1"/>
</dbReference>
<protein>
    <recommendedName>
        <fullName evidence="3">ATP synthase subunit 5, mitochondrial</fullName>
    </recommendedName>
</protein>
<keyword evidence="10" id="KW-1185">Reference proteome</keyword>
<organism evidence="9 10">
    <name type="scientific">Maudiozyma humilis</name>
    <name type="common">Sour dough yeast</name>
    <name type="synonym">Kazachstania humilis</name>
    <dbReference type="NCBI Taxonomy" id="51915"/>
    <lineage>
        <taxon>Eukaryota</taxon>
        <taxon>Fungi</taxon>
        <taxon>Dikarya</taxon>
        <taxon>Ascomycota</taxon>
        <taxon>Saccharomycotina</taxon>
        <taxon>Saccharomycetes</taxon>
        <taxon>Saccharomycetales</taxon>
        <taxon>Saccharomycetaceae</taxon>
        <taxon>Maudiozyma</taxon>
    </lineage>
</organism>
<name>A0AAV5S6I4_MAUHU</name>
<dbReference type="PANTHER" id="PTHR11910">
    <property type="entry name" value="ATP SYNTHASE DELTA CHAIN"/>
    <property type="match status" value="1"/>
</dbReference>
<dbReference type="Proteomes" id="UP001377567">
    <property type="component" value="Unassembled WGS sequence"/>
</dbReference>
<evidence type="ECO:0000256" key="5">
    <source>
        <dbReference type="ARBA" id="ARBA00022781"/>
    </source>
</evidence>
<sequence length="204" mass="21977">MFSRQFARMASTTAKKSTLKLYGVDGTYATALFDVAVKESRVPEVAAGLQSLSSQLASDAKLNHIFLNPALSLQDRKTVVQTIVAAGGKTEPALANFLGVLAENNRLDQFSKIAANFGKLTDDYNGVVNASVTTVAPMEGKLLKRIEKALQGSKFVGQGKTLRLQNQVDPQIKGGLIVEIDEKTVDLSVAARLQKLNKILEETV</sequence>
<evidence type="ECO:0000256" key="8">
    <source>
        <dbReference type="ARBA" id="ARBA00023310"/>
    </source>
</evidence>
<gene>
    <name evidence="9" type="ORF">DAKH74_056030</name>
</gene>
<keyword evidence="6" id="KW-0406">Ion transport</keyword>
<evidence type="ECO:0000256" key="1">
    <source>
        <dbReference type="ARBA" id="ARBA00004370"/>
    </source>
</evidence>
<dbReference type="InterPro" id="IPR026015">
    <property type="entry name" value="ATP_synth_OSCP/delta_N_sf"/>
</dbReference>
<dbReference type="AlphaFoldDB" id="A0AAV5S6I4"/>
<proteinExistence type="inferred from homology"/>
<comment type="similarity">
    <text evidence="2">Belongs to the ATPase delta chain family.</text>
</comment>
<dbReference type="PRINTS" id="PR00125">
    <property type="entry name" value="ATPASEDELTA"/>
</dbReference>
<dbReference type="GO" id="GO:0016020">
    <property type="term" value="C:membrane"/>
    <property type="evidence" value="ECO:0007669"/>
    <property type="project" value="UniProtKB-SubCell"/>
</dbReference>
<evidence type="ECO:0000256" key="3">
    <source>
        <dbReference type="ARBA" id="ARBA00014723"/>
    </source>
</evidence>
<dbReference type="Gene3D" id="1.10.520.20">
    <property type="entry name" value="N-terminal domain of the delta subunit of the F1F0-ATP synthase"/>
    <property type="match status" value="1"/>
</dbReference>
<dbReference type="GO" id="GO:0046933">
    <property type="term" value="F:proton-transporting ATP synthase activity, rotational mechanism"/>
    <property type="evidence" value="ECO:0007669"/>
    <property type="project" value="InterPro"/>
</dbReference>
<dbReference type="SUPFAM" id="SSF47928">
    <property type="entry name" value="N-terminal domain of the delta subunit of the F1F0-ATP synthase"/>
    <property type="match status" value="1"/>
</dbReference>
<evidence type="ECO:0000256" key="2">
    <source>
        <dbReference type="ARBA" id="ARBA00007046"/>
    </source>
</evidence>
<dbReference type="NCBIfam" id="TIGR01145">
    <property type="entry name" value="ATP_synt_delta"/>
    <property type="match status" value="1"/>
</dbReference>
<keyword evidence="4" id="KW-0813">Transport</keyword>
<keyword evidence="7" id="KW-0472">Membrane</keyword>
<comment type="subcellular location">
    <subcellularLocation>
        <location evidence="1">Membrane</location>
    </subcellularLocation>
</comment>
<keyword evidence="8" id="KW-0066">ATP synthesis</keyword>
<evidence type="ECO:0000256" key="4">
    <source>
        <dbReference type="ARBA" id="ARBA00022448"/>
    </source>
</evidence>
<dbReference type="InterPro" id="IPR000711">
    <property type="entry name" value="ATPase_OSCP/dsu"/>
</dbReference>
<dbReference type="Pfam" id="PF00213">
    <property type="entry name" value="OSCP"/>
    <property type="match status" value="1"/>
</dbReference>
<reference evidence="9 10" key="1">
    <citation type="journal article" date="2023" name="Elife">
        <title>Identification of key yeast species and microbe-microbe interactions impacting larval growth of Drosophila in the wild.</title>
        <authorList>
            <person name="Mure A."/>
            <person name="Sugiura Y."/>
            <person name="Maeda R."/>
            <person name="Honda K."/>
            <person name="Sakurai N."/>
            <person name="Takahashi Y."/>
            <person name="Watada M."/>
            <person name="Katoh T."/>
            <person name="Gotoh A."/>
            <person name="Gotoh Y."/>
            <person name="Taniguchi I."/>
            <person name="Nakamura K."/>
            <person name="Hayashi T."/>
            <person name="Katayama T."/>
            <person name="Uemura T."/>
            <person name="Hattori Y."/>
        </authorList>
    </citation>
    <scope>NUCLEOTIDE SEQUENCE [LARGE SCALE GENOMIC DNA]</scope>
    <source>
        <strain evidence="9 10">KH-74</strain>
    </source>
</reference>
<evidence type="ECO:0000313" key="9">
    <source>
        <dbReference type="EMBL" id="GMM58986.1"/>
    </source>
</evidence>